<comment type="caution">
    <text evidence="1">The sequence shown here is derived from an EMBL/GenBank/DDBJ whole genome shotgun (WGS) entry which is preliminary data.</text>
</comment>
<evidence type="ECO:0000313" key="2">
    <source>
        <dbReference type="Proteomes" id="UP001291623"/>
    </source>
</evidence>
<sequence>MRELDLHMMTSIHAALWCDNLFQSGQRLGASRTTWCIYDGRHLDMNSKLQQFKLQTSIVQASTQPDVPLQPVPSQKGRKPTTITDSLMSIRKSSHFSHESRNLLGSLASDILPFGFRYQGDFHVDDYRESVEEVSSLITTDILPQVHEDCDFDPELDVRTNDPEARMNHHVEAWSLERKSDRYSVVAGAENLVVGAENLVVVLRPYRPYAYVGYTHLHFMIVMALSDKVSMSLEVVFHSGRLGPVSNAPDELVIANSSFDYGRNTIPDNVPR</sequence>
<proteinExistence type="predicted"/>
<gene>
    <name evidence="1" type="ORF">RND71_035496</name>
</gene>
<dbReference type="Proteomes" id="UP001291623">
    <property type="component" value="Unassembled WGS sequence"/>
</dbReference>
<reference evidence="1" key="1">
    <citation type="submission" date="2023-12" db="EMBL/GenBank/DDBJ databases">
        <title>Genome assembly of Anisodus tanguticus.</title>
        <authorList>
            <person name="Wang Y.-J."/>
        </authorList>
    </citation>
    <scope>NUCLEOTIDE SEQUENCE</scope>
    <source>
        <strain evidence="1">KB-2021</strain>
        <tissue evidence="1">Leaf</tissue>
    </source>
</reference>
<accession>A0AAE1R4L4</accession>
<dbReference type="AlphaFoldDB" id="A0AAE1R4L4"/>
<name>A0AAE1R4L4_9SOLA</name>
<keyword evidence="2" id="KW-1185">Reference proteome</keyword>
<dbReference type="EMBL" id="JAVYJV010000019">
    <property type="protein sequence ID" value="KAK4345320.1"/>
    <property type="molecule type" value="Genomic_DNA"/>
</dbReference>
<organism evidence="1 2">
    <name type="scientific">Anisodus tanguticus</name>
    <dbReference type="NCBI Taxonomy" id="243964"/>
    <lineage>
        <taxon>Eukaryota</taxon>
        <taxon>Viridiplantae</taxon>
        <taxon>Streptophyta</taxon>
        <taxon>Embryophyta</taxon>
        <taxon>Tracheophyta</taxon>
        <taxon>Spermatophyta</taxon>
        <taxon>Magnoliopsida</taxon>
        <taxon>eudicotyledons</taxon>
        <taxon>Gunneridae</taxon>
        <taxon>Pentapetalae</taxon>
        <taxon>asterids</taxon>
        <taxon>lamiids</taxon>
        <taxon>Solanales</taxon>
        <taxon>Solanaceae</taxon>
        <taxon>Solanoideae</taxon>
        <taxon>Hyoscyameae</taxon>
        <taxon>Anisodus</taxon>
    </lineage>
</organism>
<protein>
    <submittedName>
        <fullName evidence="1">Uncharacterized protein</fullName>
    </submittedName>
</protein>
<evidence type="ECO:0000313" key="1">
    <source>
        <dbReference type="EMBL" id="KAK4345320.1"/>
    </source>
</evidence>